<dbReference type="Gene3D" id="3.40.50.300">
    <property type="entry name" value="P-loop containing nucleotide triphosphate hydrolases"/>
    <property type="match status" value="1"/>
</dbReference>
<feature type="non-terminal residue" evidence="6">
    <location>
        <position position="591"/>
    </location>
</feature>
<dbReference type="AlphaFoldDB" id="A0A4P9X9G4"/>
<dbReference type="Proteomes" id="UP000274922">
    <property type="component" value="Unassembled WGS sequence"/>
</dbReference>
<evidence type="ECO:0000256" key="1">
    <source>
        <dbReference type="ARBA" id="ARBA00008959"/>
    </source>
</evidence>
<dbReference type="CDD" id="cd00009">
    <property type="entry name" value="AAA"/>
    <property type="match status" value="1"/>
</dbReference>
<dbReference type="InterPro" id="IPR003593">
    <property type="entry name" value="AAA+_ATPase"/>
</dbReference>
<gene>
    <name evidence="6" type="ORF">CXG81DRAFT_3401</name>
</gene>
<keyword evidence="7" id="KW-1185">Reference proteome</keyword>
<dbReference type="InterPro" id="IPR032423">
    <property type="entry name" value="AAA_assoc_2"/>
</dbReference>
<name>A0A4P9X9G4_9FUNG</name>
<proteinExistence type="inferred from homology"/>
<dbReference type="PANTHER" id="PTHR13779">
    <property type="entry name" value="WERNER HELICASE-INTERACTING PROTEIN 1 FAMILY MEMBER"/>
    <property type="match status" value="1"/>
</dbReference>
<dbReference type="GO" id="GO:0005524">
    <property type="term" value="F:ATP binding"/>
    <property type="evidence" value="ECO:0007669"/>
    <property type="project" value="UniProtKB-KW"/>
</dbReference>
<evidence type="ECO:0000256" key="2">
    <source>
        <dbReference type="ARBA" id="ARBA00022741"/>
    </source>
</evidence>
<reference evidence="7" key="1">
    <citation type="journal article" date="2018" name="Nat. Microbiol.">
        <title>Leveraging single-cell genomics to expand the fungal tree of life.</title>
        <authorList>
            <person name="Ahrendt S.R."/>
            <person name="Quandt C.A."/>
            <person name="Ciobanu D."/>
            <person name="Clum A."/>
            <person name="Salamov A."/>
            <person name="Andreopoulos B."/>
            <person name="Cheng J.F."/>
            <person name="Woyke T."/>
            <person name="Pelin A."/>
            <person name="Henrissat B."/>
            <person name="Reynolds N.K."/>
            <person name="Benny G.L."/>
            <person name="Smith M.E."/>
            <person name="James T.Y."/>
            <person name="Grigoriev I.V."/>
        </authorList>
    </citation>
    <scope>NUCLEOTIDE SEQUENCE [LARGE SCALE GENOMIC DNA]</scope>
    <source>
        <strain evidence="7">ATCC 52028</strain>
    </source>
</reference>
<dbReference type="GO" id="GO:0000731">
    <property type="term" value="P:DNA synthesis involved in DNA repair"/>
    <property type="evidence" value="ECO:0007669"/>
    <property type="project" value="TreeGrafter"/>
</dbReference>
<dbReference type="Gene3D" id="1.10.8.60">
    <property type="match status" value="1"/>
</dbReference>
<dbReference type="InterPro" id="IPR008921">
    <property type="entry name" value="DNA_pol3_clamp-load_cplx_C"/>
</dbReference>
<dbReference type="GO" id="GO:0008047">
    <property type="term" value="F:enzyme activator activity"/>
    <property type="evidence" value="ECO:0007669"/>
    <property type="project" value="TreeGrafter"/>
</dbReference>
<evidence type="ECO:0000313" key="7">
    <source>
        <dbReference type="Proteomes" id="UP000274922"/>
    </source>
</evidence>
<dbReference type="SUPFAM" id="SSF52540">
    <property type="entry name" value="P-loop containing nucleoside triphosphate hydrolases"/>
    <property type="match status" value="1"/>
</dbReference>
<dbReference type="InterPro" id="IPR003959">
    <property type="entry name" value="ATPase_AAA_core"/>
</dbReference>
<evidence type="ECO:0000259" key="5">
    <source>
        <dbReference type="SMART" id="SM00382"/>
    </source>
</evidence>
<dbReference type="InterPro" id="IPR051314">
    <property type="entry name" value="AAA_ATPase_RarA/MGS1/WRNIP1"/>
</dbReference>
<comment type="similarity">
    <text evidence="1">Belongs to the AAA ATPase family. RarA/MGS1/WRNIP1 subfamily.</text>
</comment>
<dbReference type="STRING" id="1555241.A0A4P9X9G4"/>
<dbReference type="GO" id="GO:0006271">
    <property type="term" value="P:DNA strand elongation involved in DNA replication"/>
    <property type="evidence" value="ECO:0007669"/>
    <property type="project" value="UniProtKB-ARBA"/>
</dbReference>
<dbReference type="FunFam" id="1.20.272.10:FF:000001">
    <property type="entry name" value="Putative AAA family ATPase"/>
    <property type="match status" value="1"/>
</dbReference>
<dbReference type="Pfam" id="PF12002">
    <property type="entry name" value="MgsA_C"/>
    <property type="match status" value="1"/>
</dbReference>
<dbReference type="CDD" id="cd18139">
    <property type="entry name" value="HLD_clamp_RarA"/>
    <property type="match status" value="1"/>
</dbReference>
<feature type="domain" description="AAA+ ATPase" evidence="5">
    <location>
        <begin position="177"/>
        <end position="320"/>
    </location>
</feature>
<dbReference type="PANTHER" id="PTHR13779:SF7">
    <property type="entry name" value="ATPASE WRNIP1"/>
    <property type="match status" value="1"/>
</dbReference>
<protein>
    <recommendedName>
        <fullName evidence="5">AAA+ ATPase domain-containing protein</fullName>
    </recommendedName>
</protein>
<keyword evidence="3" id="KW-0067">ATP-binding</keyword>
<dbReference type="OrthoDB" id="10265467at2759"/>
<evidence type="ECO:0000313" key="6">
    <source>
        <dbReference type="EMBL" id="RKP01932.1"/>
    </source>
</evidence>
<dbReference type="Gene3D" id="1.10.3710.10">
    <property type="entry name" value="DNA polymerase III clamp loader subunits, C-terminal domain"/>
    <property type="match status" value="1"/>
</dbReference>
<dbReference type="InterPro" id="IPR021886">
    <property type="entry name" value="MgsA_C"/>
</dbReference>
<feature type="region of interest" description="Disordered" evidence="4">
    <location>
        <begin position="24"/>
        <end position="128"/>
    </location>
</feature>
<evidence type="ECO:0000256" key="4">
    <source>
        <dbReference type="SAM" id="MobiDB-lite"/>
    </source>
</evidence>
<dbReference type="GO" id="GO:0005634">
    <property type="term" value="C:nucleus"/>
    <property type="evidence" value="ECO:0007669"/>
    <property type="project" value="TreeGrafter"/>
</dbReference>
<dbReference type="GO" id="GO:0003677">
    <property type="term" value="F:DNA binding"/>
    <property type="evidence" value="ECO:0007669"/>
    <property type="project" value="InterPro"/>
</dbReference>
<accession>A0A4P9X9G4</accession>
<dbReference type="GO" id="GO:0016887">
    <property type="term" value="F:ATP hydrolysis activity"/>
    <property type="evidence" value="ECO:0007669"/>
    <property type="project" value="InterPro"/>
</dbReference>
<dbReference type="Pfam" id="PF00004">
    <property type="entry name" value="AAA"/>
    <property type="match status" value="1"/>
</dbReference>
<evidence type="ECO:0000256" key="3">
    <source>
        <dbReference type="ARBA" id="ARBA00022840"/>
    </source>
</evidence>
<feature type="non-terminal residue" evidence="6">
    <location>
        <position position="1"/>
    </location>
</feature>
<keyword evidence="2" id="KW-0547">Nucleotide-binding</keyword>
<dbReference type="GO" id="GO:0017116">
    <property type="term" value="F:single-stranded DNA helicase activity"/>
    <property type="evidence" value="ECO:0007669"/>
    <property type="project" value="TreeGrafter"/>
</dbReference>
<dbReference type="SUPFAM" id="SSF48019">
    <property type="entry name" value="post-AAA+ oligomerization domain-like"/>
    <property type="match status" value="1"/>
</dbReference>
<dbReference type="EMBL" id="ML014157">
    <property type="protein sequence ID" value="RKP01932.1"/>
    <property type="molecule type" value="Genomic_DNA"/>
</dbReference>
<feature type="compositionally biased region" description="Pro residues" evidence="4">
    <location>
        <begin position="39"/>
        <end position="52"/>
    </location>
</feature>
<dbReference type="Pfam" id="PF16193">
    <property type="entry name" value="AAA_assoc_2"/>
    <property type="match status" value="1"/>
</dbReference>
<feature type="compositionally biased region" description="Low complexity" evidence="4">
    <location>
        <begin position="62"/>
        <end position="80"/>
    </location>
</feature>
<feature type="compositionally biased region" description="Low complexity" evidence="4">
    <location>
        <begin position="95"/>
        <end position="107"/>
    </location>
</feature>
<sequence length="591" mass="62967">ECPICGAAVRASMINAHLDSNCQSHTAHPRVGRDAPESPTCPPAPLRPPPSDAPHAKRSRVDATYSDPAAPSAAASTSIARPGEASPSRPAGWRPPSGSGSVSSPSPSSSPPPPLPHASQPPAAPSLGDRALHLPLAEQMRPRRIEDVLGQATLAPGGLLHDLLRLGHDTGDAPAVVLPSLILWGPPGTGKTTIARLLCQRLGPQARWVELNATAAGVQDCKKVFADAAAWQRPPTHRPVFARAEPTAGTAPSAALSSSPRVTVLFCDEIHRFSKAQQDVFLGPVEAGTVILVGATTENPSFRLVSALLSRCRTILLHALEPPVLVSLLRRALAMLEQRHRHRYGAPWWPGLAIDDALLEEMASFADGDARMGYNLLEMALQAAGARPGETMTPAMLRTRLTKTWLYDRRGDAHYDTVSALIKSCRGSDPDAALYYLARMLAGGEDPMFVARRMIIFASEDVGLADSALLPLCVATWQAVERIGMPEARIPLAHAVVAAALAPKSTRAYRGLNAAMACVQREPGMGALPVPLHLRNAPTTLLREVVGAGQGYKYSPDYAEGTPVAQTYLPDRLVGRRFLPEAHLGQRLDTD</sequence>
<organism evidence="6 7">
    <name type="scientific">Caulochytrium protostelioides</name>
    <dbReference type="NCBI Taxonomy" id="1555241"/>
    <lineage>
        <taxon>Eukaryota</taxon>
        <taxon>Fungi</taxon>
        <taxon>Fungi incertae sedis</taxon>
        <taxon>Chytridiomycota</taxon>
        <taxon>Chytridiomycota incertae sedis</taxon>
        <taxon>Chytridiomycetes</taxon>
        <taxon>Caulochytriales</taxon>
        <taxon>Caulochytriaceae</taxon>
        <taxon>Caulochytrium</taxon>
    </lineage>
</organism>
<dbReference type="Gene3D" id="1.20.272.10">
    <property type="match status" value="1"/>
</dbReference>
<dbReference type="InterPro" id="IPR027417">
    <property type="entry name" value="P-loop_NTPase"/>
</dbReference>
<dbReference type="SMART" id="SM00382">
    <property type="entry name" value="AAA"/>
    <property type="match status" value="1"/>
</dbReference>